<dbReference type="RefSeq" id="WP_311759942.1">
    <property type="nucleotide sequence ID" value="NZ_JAVRQI010000009.1"/>
</dbReference>
<dbReference type="EMBL" id="JAVRQI010000009">
    <property type="protein sequence ID" value="MDT1062849.1"/>
    <property type="molecule type" value="Genomic_DNA"/>
</dbReference>
<protein>
    <recommendedName>
        <fullName evidence="3">DUF2497 domain-containing protein</fullName>
    </recommendedName>
</protein>
<gene>
    <name evidence="1" type="ORF">RM190_13300</name>
</gene>
<keyword evidence="2" id="KW-1185">Reference proteome</keyword>
<name>A0ABU3EF69_9RHOB</name>
<reference evidence="2" key="1">
    <citation type="submission" date="2023-07" db="EMBL/GenBank/DDBJ databases">
        <title>Characterization of two Paracoccaceae strains isolated from Phycosphere and proposal of Xinfangfangia lacusdiani sp. nov.</title>
        <authorList>
            <person name="Deng Y."/>
            <person name="Zhang Y.Q."/>
        </authorList>
    </citation>
    <scope>NUCLEOTIDE SEQUENCE [LARGE SCALE GENOMIC DNA]</scope>
    <source>
        <strain evidence="2">CPCC 101403</strain>
    </source>
</reference>
<dbReference type="Proteomes" id="UP001251085">
    <property type="component" value="Unassembled WGS sequence"/>
</dbReference>
<proteinExistence type="predicted"/>
<sequence length="172" mass="18661">MQAELAVQRLPLPQTANVGDVLASIRRLIAQETTPEAVMTKLPAPSPLVLSQTDQVAPPPFEDPVMSEEEAAEFAEAEAALARMLAPPAATIAVIEEIASPLDAPERTQGPELRNMFLAPEGHADREDLRSLIRAALREEMEGEMGATFSRNLHRVIRQEIEAVIREAAIGP</sequence>
<organism evidence="1 2">
    <name type="scientific">Paracoccus broussonetiae</name>
    <dbReference type="NCBI Taxonomy" id="3075834"/>
    <lineage>
        <taxon>Bacteria</taxon>
        <taxon>Pseudomonadati</taxon>
        <taxon>Pseudomonadota</taxon>
        <taxon>Alphaproteobacteria</taxon>
        <taxon>Rhodobacterales</taxon>
        <taxon>Paracoccaceae</taxon>
        <taxon>Paracoccus</taxon>
    </lineage>
</organism>
<comment type="caution">
    <text evidence="1">The sequence shown here is derived from an EMBL/GenBank/DDBJ whole genome shotgun (WGS) entry which is preliminary data.</text>
</comment>
<evidence type="ECO:0008006" key="3">
    <source>
        <dbReference type="Google" id="ProtNLM"/>
    </source>
</evidence>
<evidence type="ECO:0000313" key="2">
    <source>
        <dbReference type="Proteomes" id="UP001251085"/>
    </source>
</evidence>
<evidence type="ECO:0000313" key="1">
    <source>
        <dbReference type="EMBL" id="MDT1062849.1"/>
    </source>
</evidence>
<accession>A0ABU3EF69</accession>